<protein>
    <submittedName>
        <fullName evidence="2">Type VI secretion system lipoprotein TssJ</fullName>
    </submittedName>
</protein>
<keyword evidence="2" id="KW-0449">Lipoprotein</keyword>
<evidence type="ECO:0000256" key="1">
    <source>
        <dbReference type="SAM" id="SignalP"/>
    </source>
</evidence>
<dbReference type="InterPro" id="IPR017734">
    <property type="entry name" value="T6SS_SciN"/>
</dbReference>
<feature type="signal peptide" evidence="1">
    <location>
        <begin position="1"/>
        <end position="24"/>
    </location>
</feature>
<name>A0ABX8N1G5_9PSED</name>
<accession>A0ABX8N1G5</accession>
<gene>
    <name evidence="2" type="primary">tssJ</name>
    <name evidence="2" type="ORF">KSS94_14545</name>
</gene>
<dbReference type="Proteomes" id="UP001046350">
    <property type="component" value="Chromosome"/>
</dbReference>
<keyword evidence="3" id="KW-1185">Reference proteome</keyword>
<dbReference type="Pfam" id="PF12790">
    <property type="entry name" value="T6SS-SciN"/>
    <property type="match status" value="1"/>
</dbReference>
<dbReference type="PANTHER" id="PTHR37625">
    <property type="entry name" value="OUTER MEMBRANE LIPOPROTEIN-RELATED"/>
    <property type="match status" value="1"/>
</dbReference>
<reference evidence="2" key="1">
    <citation type="journal article" date="2021" name="Microorganisms">
        <title>The Ever-Expanding Pseudomonas Genus: Description of 43 New Species and Partition of the Pseudomonas putida Group.</title>
        <authorList>
            <person name="Girard L."/>
            <person name="Lood C."/>
            <person name="Hofte M."/>
            <person name="Vandamme P."/>
            <person name="Rokni-Zadeh H."/>
            <person name="van Noort V."/>
            <person name="Lavigne R."/>
            <person name="De Mot R."/>
        </authorList>
    </citation>
    <scope>NUCLEOTIDE SEQUENCE</scope>
    <source>
        <strain evidence="2">COW40</strain>
    </source>
</reference>
<evidence type="ECO:0000313" key="3">
    <source>
        <dbReference type="Proteomes" id="UP001046350"/>
    </source>
</evidence>
<dbReference type="PANTHER" id="PTHR37625:SF4">
    <property type="entry name" value="OUTER MEMBRANE LIPOPROTEIN"/>
    <property type="match status" value="1"/>
</dbReference>
<proteinExistence type="predicted"/>
<evidence type="ECO:0000313" key="2">
    <source>
        <dbReference type="EMBL" id="QXH49173.1"/>
    </source>
</evidence>
<sequence>MNPMTCLKNLATALGLLLLAGCSALSPYSTQTKLQLTLDSNEHLNLDVNGRASPLVLRLYELKHPVAFENADFFSLYERGKDVLAQDLVNSEELELRPGQTMDLKLTVAGTSRYVGVMAAYRDITDTQWRYVITVQPEEITRIQLVLDQNGIHDAAQPVAKVDDRT</sequence>
<feature type="chain" id="PRO_5047231664" evidence="1">
    <location>
        <begin position="25"/>
        <end position="166"/>
    </location>
</feature>
<organism evidence="2 3">
    <name type="scientific">Pseudomonas fakonensis</name>
    <dbReference type="NCBI Taxonomy" id="2842355"/>
    <lineage>
        <taxon>Bacteria</taxon>
        <taxon>Pseudomonadati</taxon>
        <taxon>Pseudomonadota</taxon>
        <taxon>Gammaproteobacteria</taxon>
        <taxon>Pseudomonadales</taxon>
        <taxon>Pseudomonadaceae</taxon>
        <taxon>Pseudomonas</taxon>
    </lineage>
</organism>
<dbReference type="EMBL" id="CP077076">
    <property type="protein sequence ID" value="QXH49173.1"/>
    <property type="molecule type" value="Genomic_DNA"/>
</dbReference>
<keyword evidence="1" id="KW-0732">Signal</keyword>
<dbReference type="NCBIfam" id="TIGR03352">
    <property type="entry name" value="VI_chp_3"/>
    <property type="match status" value="1"/>
</dbReference>